<sequence length="191" mass="22671">MFLVNLKENKILEESQDSNIPFGWHQMCQADPFLFIFETWPVPRMKVLEGKLVEKPEKEWEVPFDITLDELRKKRKRELFTKYAEKCEEGVEFEGSKFQTSERSANRIGLVLQDWIRGIPISYWVRKDNSHHEITSYPQIDSLAIAISKKWRFLLHINTTLRDEIDSLSPNELLSLDVSSRWQEIEEKISE</sequence>
<dbReference type="AlphaFoldDB" id="A0A396YNG4"/>
<reference evidence="2" key="1">
    <citation type="submission" date="2018-05" db="EMBL/GenBank/DDBJ databases">
        <title>Leptospira yasudae sp. nov. and Leptospira stimsonii sp. nov., two pathogenic species of the genus Leptospira isolated from environmental sources.</title>
        <authorList>
            <person name="Casanovas-Massana A."/>
            <person name="Hamond C."/>
            <person name="Santos L.A."/>
            <person name="Hacker K.P."/>
            <person name="Balassiano I."/>
            <person name="Medeiros M.A."/>
            <person name="Reis M.G."/>
            <person name="Ko A.I."/>
            <person name="Wunder E.A."/>
        </authorList>
    </citation>
    <scope>NUCLEOTIDE SEQUENCE [LARGE SCALE GENOMIC DNA]</scope>
    <source>
        <strain evidence="2">Yale</strain>
    </source>
</reference>
<comment type="caution">
    <text evidence="1">The sequence shown here is derived from an EMBL/GenBank/DDBJ whole genome shotgun (WGS) entry which is preliminary data.</text>
</comment>
<protein>
    <recommendedName>
        <fullName evidence="3">DUF4376 domain-containing protein</fullName>
    </recommendedName>
</protein>
<accession>A0A396YNG4</accession>
<organism evidence="1 2">
    <name type="scientific">Leptospira stimsonii</name>
    <dbReference type="NCBI Taxonomy" id="2202203"/>
    <lineage>
        <taxon>Bacteria</taxon>
        <taxon>Pseudomonadati</taxon>
        <taxon>Spirochaetota</taxon>
        <taxon>Spirochaetia</taxon>
        <taxon>Leptospirales</taxon>
        <taxon>Leptospiraceae</taxon>
        <taxon>Leptospira</taxon>
    </lineage>
</organism>
<proteinExistence type="predicted"/>
<name>A0A396YNG4_9LEPT</name>
<dbReference type="Proteomes" id="UP000265798">
    <property type="component" value="Unassembled WGS sequence"/>
</dbReference>
<evidence type="ECO:0008006" key="3">
    <source>
        <dbReference type="Google" id="ProtNLM"/>
    </source>
</evidence>
<evidence type="ECO:0000313" key="1">
    <source>
        <dbReference type="EMBL" id="RHX84699.1"/>
    </source>
</evidence>
<gene>
    <name evidence="1" type="ORF">DLM75_22015</name>
</gene>
<evidence type="ECO:0000313" key="2">
    <source>
        <dbReference type="Proteomes" id="UP000265798"/>
    </source>
</evidence>
<dbReference type="EMBL" id="QHCT01000011">
    <property type="protein sequence ID" value="RHX84699.1"/>
    <property type="molecule type" value="Genomic_DNA"/>
</dbReference>